<dbReference type="Gene3D" id="3.40.1580.10">
    <property type="entry name" value="SMI1/KNR4-like"/>
    <property type="match status" value="1"/>
</dbReference>
<comment type="caution">
    <text evidence="2">The sequence shown here is derived from an EMBL/GenBank/DDBJ whole genome shotgun (WGS) entry which is preliminary data.</text>
</comment>
<feature type="domain" description="Knr4/Smi1-like" evidence="1">
    <location>
        <begin position="16"/>
        <end position="124"/>
    </location>
</feature>
<dbReference type="Pfam" id="PF09346">
    <property type="entry name" value="SMI1_KNR4"/>
    <property type="match status" value="1"/>
</dbReference>
<sequence length="134" mass="14597">MLSRSVLSVTFTLHPPAPRAAIEREEIEYGGSLPREYVELLQISDGMYTNGNLSILGAEGVVQRNVDYEVQVYLPDCFMIGDDGGGHAILLNLGDRRIYEVDMGVMDEESMKLGAESLDELLALGTCLTERGGG</sequence>
<dbReference type="Proteomes" id="UP000433493">
    <property type="component" value="Unassembled WGS sequence"/>
</dbReference>
<dbReference type="InterPro" id="IPR037883">
    <property type="entry name" value="Knr4/Smi1-like_sf"/>
</dbReference>
<evidence type="ECO:0000313" key="2">
    <source>
        <dbReference type="EMBL" id="KAB1643359.1"/>
    </source>
</evidence>
<dbReference type="SMART" id="SM00860">
    <property type="entry name" value="SMI1_KNR4"/>
    <property type="match status" value="1"/>
</dbReference>
<evidence type="ECO:0000313" key="3">
    <source>
        <dbReference type="Proteomes" id="UP000433493"/>
    </source>
</evidence>
<dbReference type="EMBL" id="WBKB01000003">
    <property type="protein sequence ID" value="KAB1643359.1"/>
    <property type="molecule type" value="Genomic_DNA"/>
</dbReference>
<dbReference type="AlphaFoldDB" id="A0A7J5BCL8"/>
<dbReference type="SUPFAM" id="SSF160631">
    <property type="entry name" value="SMI1/KNR4-like"/>
    <property type="match status" value="1"/>
</dbReference>
<name>A0A7J5BCL8_9MICO</name>
<dbReference type="InterPro" id="IPR018958">
    <property type="entry name" value="Knr4/Smi1-like_dom"/>
</dbReference>
<keyword evidence="3" id="KW-1185">Reference proteome</keyword>
<proteinExistence type="predicted"/>
<protein>
    <submittedName>
        <fullName evidence="2">SMI1/KNR4 family protein</fullName>
    </submittedName>
</protein>
<dbReference type="OrthoDB" id="1739659at2"/>
<gene>
    <name evidence="2" type="ORF">F8O05_05530</name>
</gene>
<organism evidence="2 3">
    <name type="scientific">Gulosibacter chungangensis</name>
    <dbReference type="NCBI Taxonomy" id="979746"/>
    <lineage>
        <taxon>Bacteria</taxon>
        <taxon>Bacillati</taxon>
        <taxon>Actinomycetota</taxon>
        <taxon>Actinomycetes</taxon>
        <taxon>Micrococcales</taxon>
        <taxon>Microbacteriaceae</taxon>
        <taxon>Gulosibacter</taxon>
    </lineage>
</organism>
<accession>A0A7J5BCL8</accession>
<reference evidence="2 3" key="1">
    <citation type="submission" date="2019-09" db="EMBL/GenBank/DDBJ databases">
        <title>Phylogeny of genus Pseudoclavibacter and closely related genus.</title>
        <authorList>
            <person name="Li Y."/>
        </authorList>
    </citation>
    <scope>NUCLEOTIDE SEQUENCE [LARGE SCALE GENOMIC DNA]</scope>
    <source>
        <strain evidence="2 3">KCTC 13959</strain>
    </source>
</reference>
<evidence type="ECO:0000259" key="1">
    <source>
        <dbReference type="SMART" id="SM00860"/>
    </source>
</evidence>